<dbReference type="GO" id="GO:0008270">
    <property type="term" value="F:zinc ion binding"/>
    <property type="evidence" value="ECO:0007669"/>
    <property type="project" value="InterPro"/>
</dbReference>
<dbReference type="AlphaFoldDB" id="A0A9J6GB98"/>
<dbReference type="Proteomes" id="UP000821853">
    <property type="component" value="Chromosome 3"/>
</dbReference>
<feature type="region of interest" description="Disordered" evidence="1">
    <location>
        <begin position="240"/>
        <end position="283"/>
    </location>
</feature>
<comment type="caution">
    <text evidence="2">The sequence shown here is derived from an EMBL/GenBank/DDBJ whole genome shotgun (WGS) entry which is preliminary data.</text>
</comment>
<dbReference type="VEuPathDB" id="VectorBase:HLOH_047144"/>
<accession>A0A9J6GB98</accession>
<dbReference type="GO" id="GO:0003676">
    <property type="term" value="F:nucleic acid binding"/>
    <property type="evidence" value="ECO:0007669"/>
    <property type="project" value="InterPro"/>
</dbReference>
<reference evidence="2 3" key="1">
    <citation type="journal article" date="2020" name="Cell">
        <title>Large-Scale Comparative Analyses of Tick Genomes Elucidate Their Genetic Diversity and Vector Capacities.</title>
        <authorList>
            <consortium name="Tick Genome and Microbiome Consortium (TIGMIC)"/>
            <person name="Jia N."/>
            <person name="Wang J."/>
            <person name="Shi W."/>
            <person name="Du L."/>
            <person name="Sun Y."/>
            <person name="Zhan W."/>
            <person name="Jiang J.F."/>
            <person name="Wang Q."/>
            <person name="Zhang B."/>
            <person name="Ji P."/>
            <person name="Bell-Sakyi L."/>
            <person name="Cui X.M."/>
            <person name="Yuan T.T."/>
            <person name="Jiang B.G."/>
            <person name="Yang W.F."/>
            <person name="Lam T.T."/>
            <person name="Chang Q.C."/>
            <person name="Ding S.J."/>
            <person name="Wang X.J."/>
            <person name="Zhu J.G."/>
            <person name="Ruan X.D."/>
            <person name="Zhao L."/>
            <person name="Wei J.T."/>
            <person name="Ye R.Z."/>
            <person name="Que T.C."/>
            <person name="Du C.H."/>
            <person name="Zhou Y.H."/>
            <person name="Cheng J.X."/>
            <person name="Dai P.F."/>
            <person name="Guo W.B."/>
            <person name="Han X.H."/>
            <person name="Huang E.J."/>
            <person name="Li L.F."/>
            <person name="Wei W."/>
            <person name="Gao Y.C."/>
            <person name="Liu J.Z."/>
            <person name="Shao H.Z."/>
            <person name="Wang X."/>
            <person name="Wang C.C."/>
            <person name="Yang T.C."/>
            <person name="Huo Q.B."/>
            <person name="Li W."/>
            <person name="Chen H.Y."/>
            <person name="Chen S.E."/>
            <person name="Zhou L.G."/>
            <person name="Ni X.B."/>
            <person name="Tian J.H."/>
            <person name="Sheng Y."/>
            <person name="Liu T."/>
            <person name="Pan Y.S."/>
            <person name="Xia L.Y."/>
            <person name="Li J."/>
            <person name="Zhao F."/>
            <person name="Cao W.C."/>
        </authorList>
    </citation>
    <scope>NUCLEOTIDE SEQUENCE [LARGE SCALE GENOMIC DNA]</scope>
    <source>
        <strain evidence="2">HaeL-2018</strain>
    </source>
</reference>
<feature type="compositionally biased region" description="Pro residues" evidence="1">
    <location>
        <begin position="525"/>
        <end position="536"/>
    </location>
</feature>
<dbReference type="EMBL" id="JABSTR010000005">
    <property type="protein sequence ID" value="KAH9371664.1"/>
    <property type="molecule type" value="Genomic_DNA"/>
</dbReference>
<keyword evidence="3" id="KW-1185">Reference proteome</keyword>
<sequence length="536" mass="59117">MRKSPQQILACIGRAATGRLMKGEEEAVAKLSYEGRLLRLPDTNLAHQTLVHTIYSEISTWWTRRTANMRRRYEVSPESIASAAAQPVSTRAARIRAQVTKVETREWLKGAKAKPSLDLYSATKTTIGREKFFDNLLGWQRPVSACCGHVCGGRSLLPGLTQLAPPVELQKRPPATSSSNALRLHLPPRAKPCQQLSVLKRLGGLRGWIMRDALRPGGDMRRCDGETAGTRVAARSTTIPLVVPDGTQPSGRNNPQKPLRLRAAPRESSHQISSGRSCRATAPHRTTGAAAVRPVFLPVWPVGLPNPSAHAPHRQLSENVLFLHGDPSARPYGVDDFASPLQNITDLRAVECLGPFQYNPGSDELTARQLECSGRVQRVVRDGWRKPGLAHMTGTSRVYHIIPSSPTSLENIPHQATVQGCSILIEVAGRPALCLRCYHTGHYRRSCQTPWCHSCHSFGHDHVNCTLSYAARTKQQASVRPQLEEYMDADDMAAMMGSLKVKKPEKPCPSHHHYPLTSRTKRSPCPHPSPPLQQLS</sequence>
<feature type="region of interest" description="Disordered" evidence="1">
    <location>
        <begin position="502"/>
        <end position="536"/>
    </location>
</feature>
<evidence type="ECO:0008006" key="4">
    <source>
        <dbReference type="Google" id="ProtNLM"/>
    </source>
</evidence>
<evidence type="ECO:0000313" key="2">
    <source>
        <dbReference type="EMBL" id="KAH9371664.1"/>
    </source>
</evidence>
<feature type="compositionally biased region" description="Polar residues" evidence="1">
    <location>
        <begin position="247"/>
        <end position="256"/>
    </location>
</feature>
<evidence type="ECO:0000313" key="3">
    <source>
        <dbReference type="Proteomes" id="UP000821853"/>
    </source>
</evidence>
<organism evidence="2 3">
    <name type="scientific">Haemaphysalis longicornis</name>
    <name type="common">Bush tick</name>
    <dbReference type="NCBI Taxonomy" id="44386"/>
    <lineage>
        <taxon>Eukaryota</taxon>
        <taxon>Metazoa</taxon>
        <taxon>Ecdysozoa</taxon>
        <taxon>Arthropoda</taxon>
        <taxon>Chelicerata</taxon>
        <taxon>Arachnida</taxon>
        <taxon>Acari</taxon>
        <taxon>Parasitiformes</taxon>
        <taxon>Ixodida</taxon>
        <taxon>Ixodoidea</taxon>
        <taxon>Ixodidae</taxon>
        <taxon>Haemaphysalinae</taxon>
        <taxon>Haemaphysalis</taxon>
    </lineage>
</organism>
<gene>
    <name evidence="2" type="ORF">HPB48_021970</name>
</gene>
<proteinExistence type="predicted"/>
<feature type="compositionally biased region" description="Basic residues" evidence="1">
    <location>
        <begin position="509"/>
        <end position="524"/>
    </location>
</feature>
<name>A0A9J6GB98_HAELO</name>
<evidence type="ECO:0000256" key="1">
    <source>
        <dbReference type="SAM" id="MobiDB-lite"/>
    </source>
</evidence>
<dbReference type="InterPro" id="IPR036875">
    <property type="entry name" value="Znf_CCHC_sf"/>
</dbReference>
<dbReference type="SUPFAM" id="SSF57756">
    <property type="entry name" value="Retrovirus zinc finger-like domains"/>
    <property type="match status" value="1"/>
</dbReference>
<protein>
    <recommendedName>
        <fullName evidence="4">CCHC-type domain-containing protein</fullName>
    </recommendedName>
</protein>